<sequence>MATSREREREVTAARGERVTEWLMKHAAYGKSKARTGTGCEVWPGRRGSDRKLRPVQSSLPLTSASERTVTGFALRPSPGAGTPCRAPLIMGRSQKHEEVRRDTPPPFNTVFGVTAVNIAFFLPLPVNWRDRWTVSASAGG</sequence>
<dbReference type="EMBL" id="VSRR010052573">
    <property type="protein sequence ID" value="MPC79961.1"/>
    <property type="molecule type" value="Genomic_DNA"/>
</dbReference>
<proteinExistence type="predicted"/>
<feature type="region of interest" description="Disordered" evidence="1">
    <location>
        <begin position="34"/>
        <end position="55"/>
    </location>
</feature>
<keyword evidence="3" id="KW-1185">Reference proteome</keyword>
<organism evidence="2 3">
    <name type="scientific">Portunus trituberculatus</name>
    <name type="common">Swimming crab</name>
    <name type="synonym">Neptunus trituberculatus</name>
    <dbReference type="NCBI Taxonomy" id="210409"/>
    <lineage>
        <taxon>Eukaryota</taxon>
        <taxon>Metazoa</taxon>
        <taxon>Ecdysozoa</taxon>
        <taxon>Arthropoda</taxon>
        <taxon>Crustacea</taxon>
        <taxon>Multicrustacea</taxon>
        <taxon>Malacostraca</taxon>
        <taxon>Eumalacostraca</taxon>
        <taxon>Eucarida</taxon>
        <taxon>Decapoda</taxon>
        <taxon>Pleocyemata</taxon>
        <taxon>Brachyura</taxon>
        <taxon>Eubrachyura</taxon>
        <taxon>Portunoidea</taxon>
        <taxon>Portunidae</taxon>
        <taxon>Portuninae</taxon>
        <taxon>Portunus</taxon>
    </lineage>
</organism>
<dbReference type="Proteomes" id="UP000324222">
    <property type="component" value="Unassembled WGS sequence"/>
</dbReference>
<evidence type="ECO:0000313" key="3">
    <source>
        <dbReference type="Proteomes" id="UP000324222"/>
    </source>
</evidence>
<dbReference type="AlphaFoldDB" id="A0A5B7I3J7"/>
<protein>
    <submittedName>
        <fullName evidence="2">Uncharacterized protein</fullName>
    </submittedName>
</protein>
<gene>
    <name evidence="2" type="ORF">E2C01_074521</name>
</gene>
<evidence type="ECO:0000313" key="2">
    <source>
        <dbReference type="EMBL" id="MPC79961.1"/>
    </source>
</evidence>
<reference evidence="2 3" key="1">
    <citation type="submission" date="2019-05" db="EMBL/GenBank/DDBJ databases">
        <title>Another draft genome of Portunus trituberculatus and its Hox gene families provides insights of decapod evolution.</title>
        <authorList>
            <person name="Jeong J.-H."/>
            <person name="Song I."/>
            <person name="Kim S."/>
            <person name="Choi T."/>
            <person name="Kim D."/>
            <person name="Ryu S."/>
            <person name="Kim W."/>
        </authorList>
    </citation>
    <scope>NUCLEOTIDE SEQUENCE [LARGE SCALE GENOMIC DNA]</scope>
    <source>
        <tissue evidence="2">Muscle</tissue>
    </source>
</reference>
<comment type="caution">
    <text evidence="2">The sequence shown here is derived from an EMBL/GenBank/DDBJ whole genome shotgun (WGS) entry which is preliminary data.</text>
</comment>
<accession>A0A5B7I3J7</accession>
<name>A0A5B7I3J7_PORTR</name>
<evidence type="ECO:0000256" key="1">
    <source>
        <dbReference type="SAM" id="MobiDB-lite"/>
    </source>
</evidence>